<proteinExistence type="inferred from homology"/>
<evidence type="ECO:0000256" key="1">
    <source>
        <dbReference type="ARBA" id="ARBA00004651"/>
    </source>
</evidence>
<gene>
    <name evidence="9" type="ORF">E0485_06605</name>
</gene>
<dbReference type="AlphaFoldDB" id="A0A4R4EGL2"/>
<dbReference type="OrthoDB" id="9793166at2"/>
<feature type="domain" description="ABC3 transporter permease C-terminal" evidence="8">
    <location>
        <begin position="252"/>
        <end position="358"/>
    </location>
</feature>
<reference evidence="9 10" key="1">
    <citation type="submission" date="2019-03" db="EMBL/GenBank/DDBJ databases">
        <authorList>
            <person name="Kim M.K.M."/>
        </authorList>
    </citation>
    <scope>NUCLEOTIDE SEQUENCE [LARGE SCALE GENOMIC DNA]</scope>
    <source>
        <strain evidence="9 10">18JY21-1</strain>
    </source>
</reference>
<keyword evidence="4 7" id="KW-1133">Transmembrane helix</keyword>
<feature type="transmembrane region" description="Helical" evidence="7">
    <location>
        <begin position="299"/>
        <end position="325"/>
    </location>
</feature>
<comment type="caution">
    <text evidence="9">The sequence shown here is derived from an EMBL/GenBank/DDBJ whole genome shotgun (WGS) entry which is preliminary data.</text>
</comment>
<feature type="transmembrane region" description="Helical" evidence="7">
    <location>
        <begin position="20"/>
        <end position="41"/>
    </location>
</feature>
<feature type="domain" description="ABC3 transporter permease C-terminal" evidence="8">
    <location>
        <begin position="697"/>
        <end position="805"/>
    </location>
</feature>
<keyword evidence="5 7" id="KW-0472">Membrane</keyword>
<comment type="subcellular location">
    <subcellularLocation>
        <location evidence="1">Cell membrane</location>
        <topology evidence="1">Multi-pass membrane protein</topology>
    </subcellularLocation>
</comment>
<evidence type="ECO:0000256" key="4">
    <source>
        <dbReference type="ARBA" id="ARBA00022989"/>
    </source>
</evidence>
<comment type="similarity">
    <text evidence="6">Belongs to the ABC-4 integral membrane protein family.</text>
</comment>
<dbReference type="InterPro" id="IPR050250">
    <property type="entry name" value="Macrolide_Exporter_MacB"/>
</dbReference>
<evidence type="ECO:0000256" key="2">
    <source>
        <dbReference type="ARBA" id="ARBA00022475"/>
    </source>
</evidence>
<dbReference type="GO" id="GO:0005886">
    <property type="term" value="C:plasma membrane"/>
    <property type="evidence" value="ECO:0007669"/>
    <property type="project" value="UniProtKB-SubCell"/>
</dbReference>
<dbReference type="PANTHER" id="PTHR30572:SF4">
    <property type="entry name" value="ABC TRANSPORTER PERMEASE YTRF"/>
    <property type="match status" value="1"/>
</dbReference>
<evidence type="ECO:0000259" key="8">
    <source>
        <dbReference type="Pfam" id="PF02687"/>
    </source>
</evidence>
<protein>
    <submittedName>
        <fullName evidence="9">FtsX-like permease family protein</fullName>
    </submittedName>
</protein>
<feature type="transmembrane region" description="Helical" evidence="7">
    <location>
        <begin position="691"/>
        <end position="711"/>
    </location>
</feature>
<evidence type="ECO:0000256" key="7">
    <source>
        <dbReference type="SAM" id="Phobius"/>
    </source>
</evidence>
<keyword evidence="3 7" id="KW-0812">Transmembrane</keyword>
<keyword evidence="10" id="KW-1185">Reference proteome</keyword>
<feature type="transmembrane region" description="Helical" evidence="7">
    <location>
        <begin position="337"/>
        <end position="365"/>
    </location>
</feature>
<organism evidence="9 10">
    <name type="scientific">Paenibacillus albiflavus</name>
    <dbReference type="NCBI Taxonomy" id="2545760"/>
    <lineage>
        <taxon>Bacteria</taxon>
        <taxon>Bacillati</taxon>
        <taxon>Bacillota</taxon>
        <taxon>Bacilli</taxon>
        <taxon>Bacillales</taxon>
        <taxon>Paenibacillaceae</taxon>
        <taxon>Paenibacillus</taxon>
    </lineage>
</organism>
<feature type="transmembrane region" description="Helical" evidence="7">
    <location>
        <begin position="745"/>
        <end position="765"/>
    </location>
</feature>
<dbReference type="EMBL" id="SKFG01000004">
    <property type="protein sequence ID" value="TCZ78747.1"/>
    <property type="molecule type" value="Genomic_DNA"/>
</dbReference>
<feature type="transmembrane region" description="Helical" evidence="7">
    <location>
        <begin position="245"/>
        <end position="267"/>
    </location>
</feature>
<keyword evidence="2" id="KW-1003">Cell membrane</keyword>
<name>A0A4R4EGL2_9BACL</name>
<evidence type="ECO:0000256" key="6">
    <source>
        <dbReference type="ARBA" id="ARBA00038076"/>
    </source>
</evidence>
<evidence type="ECO:0000256" key="5">
    <source>
        <dbReference type="ARBA" id="ARBA00023136"/>
    </source>
</evidence>
<accession>A0A4R4EGL2</accession>
<dbReference type="InterPro" id="IPR003838">
    <property type="entry name" value="ABC3_permease_C"/>
</dbReference>
<dbReference type="Pfam" id="PF02687">
    <property type="entry name" value="FtsX"/>
    <property type="match status" value="2"/>
</dbReference>
<evidence type="ECO:0000256" key="3">
    <source>
        <dbReference type="ARBA" id="ARBA00022692"/>
    </source>
</evidence>
<dbReference type="RefSeq" id="WP_132417197.1">
    <property type="nucleotide sequence ID" value="NZ_SKFG01000004.1"/>
</dbReference>
<evidence type="ECO:0000313" key="10">
    <source>
        <dbReference type="Proteomes" id="UP000295418"/>
    </source>
</evidence>
<sequence length="818" mass="92038">MSIYTKMTHQYLLHNKRSTLYTLIGIILSVALLTSIGTYIISAQAQSLDIALKQSGRYHIQVEQANADIVQKIKANLNVKQVGLLGYEQLTTPRGQKLGLVNMDETARLLLPFRMVRQVGEEQEGLIVERWVAAQLSKQIEADNRIVLTNQNGSKMSFAIHQIVANRSSQSESEYRQLMVFRLVPQVTETTVGMLIEVKEQGDLNAVLRQLEELVPSDRIKTNHSLITQLQRNWGGKSYISSDYAVIYIIPSFLVLLAAIAFIYNIFQISVAKRIKHFGLLRAIGATRKHVRNMVMYEAFLLGLIGIPLGLFFGVGAVWLVAFIFKLFYEGGDYSLLHIRVIISPLILLLSTVISGCAIYVSVWLPVRSAGRILPLAGIRKFNSYNRRRRWFAGLKRQLSRLISIENILVYRSIKRSKRRFWATIFSLALSVSLFGTFTIIARLIDYESPINRKADITIYNDDNRNSNMANLVNDLRDIDEIQAYNLNYTKSSIQVILPSPIVAKGNDITRGDEVEVDQKKHYAIHGGVSLFDERNIPWLQRELIEGDMDALKNGSTDGVIIVGQIKFGGSIIHTGDELFLRRTEYPMNNSSLTSSELLKVKVLAVIRGEVTYPEIIVPRPLYDQLSADESLGNEDMLMDMRSIELILTNKAHLPHVMQLLEDRVEKDPNISVVNNLQEKRERAIVTLQTLVMIYGFVTVIVLISCLNMLNTLMMNILVRRHELALLQSIGMAHKGVRAMIIREGVLYGIISGLMGAALTYQLITITPSDLGGTGRWILWSTLIEALVGATLVGYMAAHIALRSLKTNNLMDLLKGES</sequence>
<dbReference type="GO" id="GO:0022857">
    <property type="term" value="F:transmembrane transporter activity"/>
    <property type="evidence" value="ECO:0007669"/>
    <property type="project" value="TreeGrafter"/>
</dbReference>
<feature type="transmembrane region" description="Helical" evidence="7">
    <location>
        <begin position="777"/>
        <end position="802"/>
    </location>
</feature>
<dbReference type="PANTHER" id="PTHR30572">
    <property type="entry name" value="MEMBRANE COMPONENT OF TRANSPORTER-RELATED"/>
    <property type="match status" value="1"/>
</dbReference>
<dbReference type="Proteomes" id="UP000295418">
    <property type="component" value="Unassembled WGS sequence"/>
</dbReference>
<evidence type="ECO:0000313" key="9">
    <source>
        <dbReference type="EMBL" id="TCZ78747.1"/>
    </source>
</evidence>
<feature type="transmembrane region" description="Helical" evidence="7">
    <location>
        <begin position="421"/>
        <end position="445"/>
    </location>
</feature>